<keyword evidence="2" id="KW-1185">Reference proteome</keyword>
<feature type="non-terminal residue" evidence="1">
    <location>
        <position position="1"/>
    </location>
</feature>
<sequence length="41" mass="4455">GSANNNDDLLLRMKTTSSSTLVLDAFSGFPWINLGKVSDLR</sequence>
<accession>A0ABN8N673</accession>
<dbReference type="Proteomes" id="UP001159427">
    <property type="component" value="Unassembled WGS sequence"/>
</dbReference>
<evidence type="ECO:0000313" key="1">
    <source>
        <dbReference type="EMBL" id="CAH3040900.1"/>
    </source>
</evidence>
<evidence type="ECO:0000313" key="2">
    <source>
        <dbReference type="Proteomes" id="UP001159427"/>
    </source>
</evidence>
<dbReference type="EMBL" id="CALNXI010000725">
    <property type="protein sequence ID" value="CAH3040900.1"/>
    <property type="molecule type" value="Genomic_DNA"/>
</dbReference>
<name>A0ABN8N673_9CNID</name>
<reference evidence="1 2" key="1">
    <citation type="submission" date="2022-05" db="EMBL/GenBank/DDBJ databases">
        <authorList>
            <consortium name="Genoscope - CEA"/>
            <person name="William W."/>
        </authorList>
    </citation>
    <scope>NUCLEOTIDE SEQUENCE [LARGE SCALE GENOMIC DNA]</scope>
</reference>
<protein>
    <submittedName>
        <fullName evidence="1">Uncharacterized protein</fullName>
    </submittedName>
</protein>
<gene>
    <name evidence="1" type="ORF">PEVE_00040138</name>
</gene>
<organism evidence="1 2">
    <name type="scientific">Porites evermanni</name>
    <dbReference type="NCBI Taxonomy" id="104178"/>
    <lineage>
        <taxon>Eukaryota</taxon>
        <taxon>Metazoa</taxon>
        <taxon>Cnidaria</taxon>
        <taxon>Anthozoa</taxon>
        <taxon>Hexacorallia</taxon>
        <taxon>Scleractinia</taxon>
        <taxon>Fungiina</taxon>
        <taxon>Poritidae</taxon>
        <taxon>Porites</taxon>
    </lineage>
</organism>
<proteinExistence type="predicted"/>
<comment type="caution">
    <text evidence="1">The sequence shown here is derived from an EMBL/GenBank/DDBJ whole genome shotgun (WGS) entry which is preliminary data.</text>
</comment>